<organism evidence="11 12">
    <name type="scientific">candidate division WOR-3 bacterium RBG_13_43_14</name>
    <dbReference type="NCBI Taxonomy" id="1802590"/>
    <lineage>
        <taxon>Bacteria</taxon>
        <taxon>Bacteria division WOR-3</taxon>
    </lineage>
</organism>
<dbReference type="HAMAP" id="MF_01331_B">
    <property type="entry name" value="Ribosomal_uL22_B"/>
    <property type="match status" value="1"/>
</dbReference>
<evidence type="ECO:0000313" key="12">
    <source>
        <dbReference type="Proteomes" id="UP000177025"/>
    </source>
</evidence>
<proteinExistence type="inferred from homology"/>
<dbReference type="PANTHER" id="PTHR13501">
    <property type="entry name" value="CHLOROPLAST 50S RIBOSOMAL PROTEIN L22-RELATED"/>
    <property type="match status" value="1"/>
</dbReference>
<reference evidence="11 12" key="1">
    <citation type="journal article" date="2016" name="Nat. Commun.">
        <title>Thousands of microbial genomes shed light on interconnected biogeochemical processes in an aquifer system.</title>
        <authorList>
            <person name="Anantharaman K."/>
            <person name="Brown C.T."/>
            <person name="Hug L.A."/>
            <person name="Sharon I."/>
            <person name="Castelle C.J."/>
            <person name="Probst A.J."/>
            <person name="Thomas B.C."/>
            <person name="Singh A."/>
            <person name="Wilkins M.J."/>
            <person name="Karaoz U."/>
            <person name="Brodie E.L."/>
            <person name="Williams K.H."/>
            <person name="Hubbard S.S."/>
            <person name="Banfield J.F."/>
        </authorList>
    </citation>
    <scope>NUCLEOTIDE SEQUENCE [LARGE SCALE GENOMIC DNA]</scope>
</reference>
<dbReference type="EMBL" id="MEUM01000038">
    <property type="protein sequence ID" value="OGC43070.1"/>
    <property type="molecule type" value="Genomic_DNA"/>
</dbReference>
<keyword evidence="4 7" id="KW-0689">Ribosomal protein</keyword>
<sequence>MIGQAIKRYERASPRKVNRILELLRGKMIPEARALLQLQHTRTKLPLLKTLNSAVANLKFKIGSVRIDDNDLIIKEARVDEGPIMKRWRPGFRGTADMIRRRTCHIKFTVESIKPIKEKKGG</sequence>
<evidence type="ECO:0000256" key="10">
    <source>
        <dbReference type="RuleBase" id="RU004008"/>
    </source>
</evidence>
<evidence type="ECO:0000256" key="5">
    <source>
        <dbReference type="ARBA" id="ARBA00023274"/>
    </source>
</evidence>
<evidence type="ECO:0000256" key="7">
    <source>
        <dbReference type="HAMAP-Rule" id="MF_01331"/>
    </source>
</evidence>
<keyword evidence="2 7" id="KW-0699">rRNA-binding</keyword>
<evidence type="ECO:0000256" key="6">
    <source>
        <dbReference type="ARBA" id="ARBA00035207"/>
    </source>
</evidence>
<dbReference type="PANTHER" id="PTHR13501:SF8">
    <property type="entry name" value="LARGE RIBOSOMAL SUBUNIT PROTEIN UL22M"/>
    <property type="match status" value="1"/>
</dbReference>
<dbReference type="AlphaFoldDB" id="A0A1F4UE30"/>
<dbReference type="GO" id="GO:0022625">
    <property type="term" value="C:cytosolic large ribosomal subunit"/>
    <property type="evidence" value="ECO:0007669"/>
    <property type="project" value="TreeGrafter"/>
</dbReference>
<keyword evidence="3 7" id="KW-0694">RNA-binding</keyword>
<accession>A0A1F4UE30</accession>
<evidence type="ECO:0000256" key="4">
    <source>
        <dbReference type="ARBA" id="ARBA00022980"/>
    </source>
</evidence>
<dbReference type="CDD" id="cd00336">
    <property type="entry name" value="Ribosomal_L22"/>
    <property type="match status" value="1"/>
</dbReference>
<evidence type="ECO:0000256" key="8">
    <source>
        <dbReference type="RuleBase" id="RU004005"/>
    </source>
</evidence>
<dbReference type="InterPro" id="IPR036394">
    <property type="entry name" value="Ribosomal_uL22_sf"/>
</dbReference>
<protein>
    <recommendedName>
        <fullName evidence="6 7">Large ribosomal subunit protein uL22</fullName>
    </recommendedName>
</protein>
<dbReference type="Proteomes" id="UP000177025">
    <property type="component" value="Unassembled WGS sequence"/>
</dbReference>
<dbReference type="NCBIfam" id="TIGR01044">
    <property type="entry name" value="rplV_bact"/>
    <property type="match status" value="1"/>
</dbReference>
<dbReference type="GO" id="GO:0006412">
    <property type="term" value="P:translation"/>
    <property type="evidence" value="ECO:0007669"/>
    <property type="project" value="UniProtKB-UniRule"/>
</dbReference>
<comment type="function">
    <text evidence="7">The globular domain of the protein is located near the polypeptide exit tunnel on the outside of the subunit, while an extended beta-hairpin is found that lines the wall of the exit tunnel in the center of the 70S ribosome.</text>
</comment>
<evidence type="ECO:0000256" key="9">
    <source>
        <dbReference type="RuleBase" id="RU004006"/>
    </source>
</evidence>
<evidence type="ECO:0000313" key="11">
    <source>
        <dbReference type="EMBL" id="OGC43070.1"/>
    </source>
</evidence>
<comment type="similarity">
    <text evidence="1 7 8">Belongs to the universal ribosomal protein uL22 family.</text>
</comment>
<name>A0A1F4UE30_UNCW3</name>
<dbReference type="GO" id="GO:0019843">
    <property type="term" value="F:rRNA binding"/>
    <property type="evidence" value="ECO:0007669"/>
    <property type="project" value="UniProtKB-UniRule"/>
</dbReference>
<gene>
    <name evidence="7" type="primary">rplV</name>
    <name evidence="11" type="ORF">A2Y85_00035</name>
</gene>
<dbReference type="InterPro" id="IPR047867">
    <property type="entry name" value="Ribosomal_uL22_bac/org-type"/>
</dbReference>
<dbReference type="Pfam" id="PF00237">
    <property type="entry name" value="Ribosomal_L22"/>
    <property type="match status" value="1"/>
</dbReference>
<dbReference type="InterPro" id="IPR001063">
    <property type="entry name" value="Ribosomal_uL22"/>
</dbReference>
<evidence type="ECO:0000256" key="3">
    <source>
        <dbReference type="ARBA" id="ARBA00022884"/>
    </source>
</evidence>
<comment type="caution">
    <text evidence="11">The sequence shown here is derived from an EMBL/GenBank/DDBJ whole genome shotgun (WGS) entry which is preliminary data.</text>
</comment>
<evidence type="ECO:0000256" key="1">
    <source>
        <dbReference type="ARBA" id="ARBA00009451"/>
    </source>
</evidence>
<dbReference type="InterPro" id="IPR005727">
    <property type="entry name" value="Ribosomal_uL22_bac/chlpt-type"/>
</dbReference>
<comment type="subunit">
    <text evidence="7 9">Part of the 50S ribosomal subunit.</text>
</comment>
<dbReference type="GO" id="GO:0003735">
    <property type="term" value="F:structural constituent of ribosome"/>
    <property type="evidence" value="ECO:0007669"/>
    <property type="project" value="InterPro"/>
</dbReference>
<comment type="function">
    <text evidence="7 10">This protein binds specifically to 23S rRNA; its binding is stimulated by other ribosomal proteins, e.g., L4, L17, and L20. It is important during the early stages of 50S assembly. It makes multiple contacts with different domains of the 23S rRNA in the assembled 50S subunit and ribosome.</text>
</comment>
<dbReference type="Gene3D" id="3.90.470.10">
    <property type="entry name" value="Ribosomal protein L22/L17"/>
    <property type="match status" value="1"/>
</dbReference>
<keyword evidence="5 7" id="KW-0687">Ribonucleoprotein</keyword>
<evidence type="ECO:0000256" key="2">
    <source>
        <dbReference type="ARBA" id="ARBA00022730"/>
    </source>
</evidence>
<dbReference type="SUPFAM" id="SSF54843">
    <property type="entry name" value="Ribosomal protein L22"/>
    <property type="match status" value="1"/>
</dbReference>